<reference evidence="1 2" key="1">
    <citation type="journal article" date="2009" name="Stand. Genomic Sci.">
        <title>Complete genome sequence of Desulfotomaculum acetoxidans type strain (5575).</title>
        <authorList>
            <person name="Spring S."/>
            <person name="Lapidus A."/>
            <person name="Schroder M."/>
            <person name="Gleim D."/>
            <person name="Sims D."/>
            <person name="Meincke L."/>
            <person name="Glavina Del Rio T."/>
            <person name="Tice H."/>
            <person name="Copeland A."/>
            <person name="Cheng J.F."/>
            <person name="Lucas S."/>
            <person name="Chen F."/>
            <person name="Nolan M."/>
            <person name="Bruce D."/>
            <person name="Goodwin L."/>
            <person name="Pitluck S."/>
            <person name="Ivanova N."/>
            <person name="Mavromatis K."/>
            <person name="Mikhailova N."/>
            <person name="Pati A."/>
            <person name="Chen A."/>
            <person name="Palaniappan K."/>
            <person name="Land M."/>
            <person name="Hauser L."/>
            <person name="Chang Y.J."/>
            <person name="Jeffries C.D."/>
            <person name="Chain P."/>
            <person name="Saunders E."/>
            <person name="Brettin T."/>
            <person name="Detter J.C."/>
            <person name="Goker M."/>
            <person name="Bristow J."/>
            <person name="Eisen J.A."/>
            <person name="Markowitz V."/>
            <person name="Hugenholtz P."/>
            <person name="Kyrpides N.C."/>
            <person name="Klenk H.P."/>
            <person name="Han C."/>
        </authorList>
    </citation>
    <scope>NUCLEOTIDE SEQUENCE [LARGE SCALE GENOMIC DNA]</scope>
    <source>
        <strain evidence="2">ATCC 49208 / DSM 771 / VKM B-1644</strain>
    </source>
</reference>
<sequence length="47" mass="5274">MNKCVVSWPCSRSEILEVVYNIGCGRCEVKKRSSISKLWSAIISLIS</sequence>
<dbReference type="KEGG" id="dae:Dtox_3347"/>
<evidence type="ECO:0000313" key="2">
    <source>
        <dbReference type="Proteomes" id="UP000002217"/>
    </source>
</evidence>
<gene>
    <name evidence="1" type="ordered locus">Dtox_3347</name>
</gene>
<dbReference type="EMBL" id="CP001720">
    <property type="protein sequence ID" value="ACV64077.1"/>
    <property type="molecule type" value="Genomic_DNA"/>
</dbReference>
<keyword evidence="2" id="KW-1185">Reference proteome</keyword>
<evidence type="ECO:0000313" key="1">
    <source>
        <dbReference type="EMBL" id="ACV64077.1"/>
    </source>
</evidence>
<accession>C8W5S7</accession>
<dbReference type="AlphaFoldDB" id="C8W5S7"/>
<dbReference type="HOGENOM" id="CLU_3167195_0_0_9"/>
<dbReference type="RefSeq" id="WP_015758767.1">
    <property type="nucleotide sequence ID" value="NC_013216.1"/>
</dbReference>
<name>C8W5S7_DESAS</name>
<proteinExistence type="predicted"/>
<organism evidence="1 2">
    <name type="scientific">Desulfofarcimen acetoxidans (strain ATCC 49208 / DSM 771 / KCTC 5769 / VKM B-1644 / 5575)</name>
    <name type="common">Desulfotomaculum acetoxidans</name>
    <dbReference type="NCBI Taxonomy" id="485916"/>
    <lineage>
        <taxon>Bacteria</taxon>
        <taxon>Bacillati</taxon>
        <taxon>Bacillota</taxon>
        <taxon>Clostridia</taxon>
        <taxon>Eubacteriales</taxon>
        <taxon>Peptococcaceae</taxon>
        <taxon>Desulfofarcimen</taxon>
    </lineage>
</organism>
<protein>
    <submittedName>
        <fullName evidence="1">Uncharacterized protein</fullName>
    </submittedName>
</protein>
<dbReference type="Proteomes" id="UP000002217">
    <property type="component" value="Chromosome"/>
</dbReference>